<evidence type="ECO:0000256" key="4">
    <source>
        <dbReference type="ARBA" id="ARBA00022714"/>
    </source>
</evidence>
<reference evidence="12 13" key="1">
    <citation type="submission" date="2020-05" db="EMBL/GenBank/DDBJ databases">
        <title>Distinct polysaccharide utilization as determinants for interspecies competition between intestinal Prevotella spp.</title>
        <authorList>
            <person name="Galvez E.J.C."/>
            <person name="Iljazovic A."/>
            <person name="Strowig T."/>
        </authorList>
    </citation>
    <scope>NUCLEOTIDE SEQUENCE [LARGE SCALE GENOMIC DNA]</scope>
    <source>
        <strain evidence="12 13">PMUR</strain>
    </source>
</reference>
<gene>
    <name evidence="12" type="ORF">HPS56_08725</name>
</gene>
<evidence type="ECO:0000313" key="13">
    <source>
        <dbReference type="Proteomes" id="UP000714420"/>
    </source>
</evidence>
<proteinExistence type="inferred from homology"/>
<dbReference type="RefSeq" id="WP_172275756.1">
    <property type="nucleotide sequence ID" value="NZ_CASGMU010000006.1"/>
</dbReference>
<evidence type="ECO:0000256" key="7">
    <source>
        <dbReference type="ARBA" id="ARBA00022982"/>
    </source>
</evidence>
<dbReference type="InterPro" id="IPR001433">
    <property type="entry name" value="OxRdtase_FAD/NAD-bd"/>
</dbReference>
<evidence type="ECO:0000256" key="6">
    <source>
        <dbReference type="ARBA" id="ARBA00022827"/>
    </source>
</evidence>
<dbReference type="SUPFAM" id="SSF52343">
    <property type="entry name" value="Ferredoxin reductase-like, C-terminal NADP-linked domain"/>
    <property type="match status" value="1"/>
</dbReference>
<evidence type="ECO:0000256" key="1">
    <source>
        <dbReference type="ARBA" id="ARBA00006422"/>
    </source>
</evidence>
<dbReference type="InterPro" id="IPR017938">
    <property type="entry name" value="Riboflavin_synthase-like_b-brl"/>
</dbReference>
<dbReference type="InterPro" id="IPR012165">
    <property type="entry name" value="Cyt_c3_hydrogenase_gsu"/>
</dbReference>
<dbReference type="Pfam" id="PF10418">
    <property type="entry name" value="DHODB_Fe-S_bind"/>
    <property type="match status" value="1"/>
</dbReference>
<dbReference type="Proteomes" id="UP000714420">
    <property type="component" value="Unassembled WGS sequence"/>
</dbReference>
<evidence type="ECO:0000256" key="2">
    <source>
        <dbReference type="ARBA" id="ARBA00022448"/>
    </source>
</evidence>
<dbReference type="PIRSF" id="PIRSF006816">
    <property type="entry name" value="Cyc3_hyd_g"/>
    <property type="match status" value="1"/>
</dbReference>
<evidence type="ECO:0000313" key="12">
    <source>
        <dbReference type="EMBL" id="NPD92424.1"/>
    </source>
</evidence>
<comment type="similarity">
    <text evidence="1">Belongs to the PyrK family.</text>
</comment>
<dbReference type="PROSITE" id="PS51384">
    <property type="entry name" value="FAD_FR"/>
    <property type="match status" value="1"/>
</dbReference>
<dbReference type="CDD" id="cd06218">
    <property type="entry name" value="DHOD_e_trans"/>
    <property type="match status" value="1"/>
</dbReference>
<evidence type="ECO:0000256" key="9">
    <source>
        <dbReference type="ARBA" id="ARBA00023014"/>
    </source>
</evidence>
<dbReference type="InterPro" id="IPR039261">
    <property type="entry name" value="FNR_nucleotide-bd"/>
</dbReference>
<dbReference type="EMBL" id="JABKKF010000007">
    <property type="protein sequence ID" value="NPD92424.1"/>
    <property type="molecule type" value="Genomic_DNA"/>
</dbReference>
<dbReference type="InterPro" id="IPR019480">
    <property type="entry name" value="Dihydroorotate_DH_Fe-S-bd"/>
</dbReference>
<protein>
    <submittedName>
        <fullName evidence="12">Dihydroorotate dehydrogenase electron transfer subunit</fullName>
    </submittedName>
</protein>
<dbReference type="Gene3D" id="3.40.50.80">
    <property type="entry name" value="Nucleotide-binding domain of ferredoxin-NADP reductase (FNR) module"/>
    <property type="match status" value="1"/>
</dbReference>
<organism evidence="12 13">
    <name type="scientific">Xylanibacter muris</name>
    <dbReference type="NCBI Taxonomy" id="2736290"/>
    <lineage>
        <taxon>Bacteria</taxon>
        <taxon>Pseudomonadati</taxon>
        <taxon>Bacteroidota</taxon>
        <taxon>Bacteroidia</taxon>
        <taxon>Bacteroidales</taxon>
        <taxon>Prevotellaceae</taxon>
        <taxon>Xylanibacter</taxon>
    </lineage>
</organism>
<evidence type="ECO:0000259" key="11">
    <source>
        <dbReference type="PROSITE" id="PS51384"/>
    </source>
</evidence>
<accession>A0ABX2AN33</accession>
<evidence type="ECO:0000256" key="10">
    <source>
        <dbReference type="ARBA" id="ARBA00034078"/>
    </source>
</evidence>
<comment type="caution">
    <text evidence="12">The sequence shown here is derived from an EMBL/GenBank/DDBJ whole genome shotgun (WGS) entry which is preliminary data.</text>
</comment>
<name>A0ABX2AN33_9BACT</name>
<keyword evidence="4" id="KW-0001">2Fe-2S</keyword>
<dbReference type="InterPro" id="IPR037117">
    <property type="entry name" value="Dihydroorotate_DH_ele_sf"/>
</dbReference>
<keyword evidence="2" id="KW-0813">Transport</keyword>
<dbReference type="Gene3D" id="2.10.240.10">
    <property type="entry name" value="Dihydroorotate dehydrogenase, electron transfer subunit"/>
    <property type="match status" value="1"/>
</dbReference>
<evidence type="ECO:0000256" key="3">
    <source>
        <dbReference type="ARBA" id="ARBA00022630"/>
    </source>
</evidence>
<keyword evidence="5" id="KW-0479">Metal-binding</keyword>
<keyword evidence="7" id="KW-0249">Electron transport</keyword>
<keyword evidence="13" id="KW-1185">Reference proteome</keyword>
<sequence>MKKYILDLTVSFVEHINDKYVLIKLTCDTPLPEMLPGQFVEIRVDNSPSTYLRRPISINFVDRSTNELWLLIAAIGDGTRALASLSKGDTVNCVLPLGNGFTMPQSSSEKILLIGGGVGVAPLLYMGAEMKRMGNEPTFLLGARKASDLLLMDEFNKYGRVYVTTEDGSGIYDNDVEGMCQKGFVTNHTILHTCKFDRISTCGPKPMMMAVAGYAVEAGIDCEVSLENMMACGVGACLCCVEKTTDGNICVCKEGPVFNIKKLLWHL</sequence>
<keyword evidence="3" id="KW-0285">Flavoprotein</keyword>
<evidence type="ECO:0000256" key="8">
    <source>
        <dbReference type="ARBA" id="ARBA00023004"/>
    </source>
</evidence>
<evidence type="ECO:0000256" key="5">
    <source>
        <dbReference type="ARBA" id="ARBA00022723"/>
    </source>
</evidence>
<dbReference type="PANTHER" id="PTHR43513">
    <property type="entry name" value="DIHYDROOROTATE DEHYDROGENASE B (NAD(+)), ELECTRON TRANSFER SUBUNIT"/>
    <property type="match status" value="1"/>
</dbReference>
<dbReference type="Gene3D" id="2.40.30.10">
    <property type="entry name" value="Translation factors"/>
    <property type="match status" value="1"/>
</dbReference>
<keyword evidence="6" id="KW-0274">FAD</keyword>
<feature type="domain" description="FAD-binding FR-type" evidence="11">
    <location>
        <begin position="3"/>
        <end position="103"/>
    </location>
</feature>
<dbReference type="PANTHER" id="PTHR43513:SF3">
    <property type="entry name" value="DIHYDROOROTATE DEHYDROGENASE B (NAD(+)), ELECTRON TRANSFER SUBUNIT-RELATED"/>
    <property type="match status" value="1"/>
</dbReference>
<dbReference type="Pfam" id="PF00175">
    <property type="entry name" value="NAD_binding_1"/>
    <property type="match status" value="1"/>
</dbReference>
<dbReference type="SUPFAM" id="SSF63380">
    <property type="entry name" value="Riboflavin synthase domain-like"/>
    <property type="match status" value="1"/>
</dbReference>
<dbReference type="InterPro" id="IPR017927">
    <property type="entry name" value="FAD-bd_FR_type"/>
</dbReference>
<comment type="cofactor">
    <cofactor evidence="10">
        <name>[2Fe-2S] cluster</name>
        <dbReference type="ChEBI" id="CHEBI:190135"/>
    </cofactor>
</comment>
<keyword evidence="9" id="KW-0411">Iron-sulfur</keyword>
<keyword evidence="8" id="KW-0408">Iron</keyword>
<dbReference type="InterPro" id="IPR050353">
    <property type="entry name" value="PyrK_electron_transfer"/>
</dbReference>